<reference evidence="2 3" key="1">
    <citation type="submission" date="2019-09" db="EMBL/GenBank/DDBJ databases">
        <authorList>
            <person name="Chandra G."/>
            <person name="Truman W A."/>
        </authorList>
    </citation>
    <scope>NUCLEOTIDE SEQUENCE [LARGE SCALE GENOMIC DNA]</scope>
    <source>
        <strain evidence="2">PS925</strain>
    </source>
</reference>
<name>A0A5E7SBT8_PSEFL</name>
<dbReference type="Gene3D" id="3.40.50.12780">
    <property type="entry name" value="N-terminal domain of ligase-like"/>
    <property type="match status" value="1"/>
</dbReference>
<sequence>MIHLPSSDALCALPRPYCQDSVPPGLFDRAMAEISRFHCQQTPGYEAWLNANGLHLNDLDSLDDWSRLPPVFANFFKQRLLLSSVGEDALELTSSGTSGQKSRMRYDERSLAGAQWMVAQIFRHYGWDTADTPCNYLLLSYEPQGRISLGTSFTDQFLCRFAPVNRVVYALRSTGEGHQFDVFGVISALQAFAEEGLPVRILGFPAFLWQALQRMQALCMPDLELPAESLVFFGGGWKTQAADEIPKQQLYSAIHRQLGIEISRCRDGYGAVEHAVPYIECARHRFHVPVYSKVFIRNPTDFCVQPYGQQGLLGFVSPYISSSPAHSVVMSDLATLHPGTSCDCGLASDWFELHGRAGTTAGRSCAMAAAQLLGSH</sequence>
<dbReference type="InterPro" id="IPR007534">
    <property type="entry name" value="LuxE"/>
</dbReference>
<evidence type="ECO:0000259" key="1">
    <source>
        <dbReference type="Pfam" id="PF04443"/>
    </source>
</evidence>
<organism evidence="2 3">
    <name type="scientific">Pseudomonas fluorescens</name>
    <dbReference type="NCBI Taxonomy" id="294"/>
    <lineage>
        <taxon>Bacteria</taxon>
        <taxon>Pseudomonadati</taxon>
        <taxon>Pseudomonadota</taxon>
        <taxon>Gammaproteobacteria</taxon>
        <taxon>Pseudomonadales</taxon>
        <taxon>Pseudomonadaceae</taxon>
        <taxon>Pseudomonas</taxon>
    </lineage>
</organism>
<dbReference type="Pfam" id="PF04443">
    <property type="entry name" value="LuxE"/>
    <property type="match status" value="1"/>
</dbReference>
<evidence type="ECO:0000313" key="2">
    <source>
        <dbReference type="EMBL" id="VVP83510.1"/>
    </source>
</evidence>
<accession>A0A5E7SBT8</accession>
<evidence type="ECO:0000313" key="3">
    <source>
        <dbReference type="Proteomes" id="UP000412311"/>
    </source>
</evidence>
<dbReference type="InterPro" id="IPR042099">
    <property type="entry name" value="ANL_N_sf"/>
</dbReference>
<proteinExistence type="predicted"/>
<dbReference type="RefSeq" id="WP_150792640.1">
    <property type="nucleotide sequence ID" value="NZ_CABVJG010000002.1"/>
</dbReference>
<dbReference type="GO" id="GO:0047474">
    <property type="term" value="F:long-chain fatty acid--protein ligase activity"/>
    <property type="evidence" value="ECO:0007669"/>
    <property type="project" value="InterPro"/>
</dbReference>
<dbReference type="GO" id="GO:0008218">
    <property type="term" value="P:bioluminescence"/>
    <property type="evidence" value="ECO:0007669"/>
    <property type="project" value="InterPro"/>
</dbReference>
<protein>
    <recommendedName>
        <fullName evidence="1">Acyl-protein synthetase LuxE domain-containing protein</fullName>
    </recommendedName>
</protein>
<gene>
    <name evidence="2" type="ORF">PS925_00701</name>
</gene>
<dbReference type="EMBL" id="CABVJG010000002">
    <property type="protein sequence ID" value="VVP83510.1"/>
    <property type="molecule type" value="Genomic_DNA"/>
</dbReference>
<dbReference type="Proteomes" id="UP000412311">
    <property type="component" value="Unassembled WGS sequence"/>
</dbReference>
<dbReference type="AlphaFoldDB" id="A0A5E7SBT8"/>
<feature type="domain" description="Acyl-protein synthetase LuxE" evidence="1">
    <location>
        <begin position="35"/>
        <end position="371"/>
    </location>
</feature>